<keyword evidence="4" id="KW-0808">Transferase</keyword>
<dbReference type="RefSeq" id="WP_182298521.1">
    <property type="nucleotide sequence ID" value="NZ_CP041969.1"/>
</dbReference>
<dbReference type="SUPFAM" id="SSF55874">
    <property type="entry name" value="ATPase domain of HSP90 chaperone/DNA topoisomerase II/histidine kinase"/>
    <property type="match status" value="1"/>
</dbReference>
<dbReference type="Pfam" id="PF02743">
    <property type="entry name" value="dCache_1"/>
    <property type="match status" value="1"/>
</dbReference>
<comment type="subcellular location">
    <subcellularLocation>
        <location evidence="1">Cell membrane</location>
        <topology evidence="1">Multi-pass membrane protein</topology>
    </subcellularLocation>
</comment>
<evidence type="ECO:0000256" key="3">
    <source>
        <dbReference type="ARBA" id="ARBA00022553"/>
    </source>
</evidence>
<dbReference type="InterPro" id="IPR003594">
    <property type="entry name" value="HATPase_dom"/>
</dbReference>
<feature type="transmembrane region" description="Helical" evidence="9">
    <location>
        <begin position="287"/>
        <end position="311"/>
    </location>
</feature>
<keyword evidence="2" id="KW-1003">Cell membrane</keyword>
<dbReference type="EMBL" id="CP041969">
    <property type="protein sequence ID" value="QMV42504.1"/>
    <property type="molecule type" value="Genomic_DNA"/>
</dbReference>
<name>A0A7G5BZX0_9BACL</name>
<dbReference type="AlphaFoldDB" id="A0A7G5BZX0"/>
<reference evidence="11 12" key="1">
    <citation type="submission" date="2019-07" db="EMBL/GenBank/DDBJ databases">
        <authorList>
            <person name="Kim J.K."/>
            <person name="Cheong H.-M."/>
            <person name="Choi Y."/>
            <person name="Hwang K.J."/>
            <person name="Lee S."/>
            <person name="Choi C."/>
        </authorList>
    </citation>
    <scope>NUCLEOTIDE SEQUENCE [LARGE SCALE GENOMIC DNA]</scope>
    <source>
        <strain evidence="11 12">KS 22</strain>
    </source>
</reference>
<dbReference type="GO" id="GO:0005886">
    <property type="term" value="C:plasma membrane"/>
    <property type="evidence" value="ECO:0007669"/>
    <property type="project" value="UniProtKB-SubCell"/>
</dbReference>
<keyword evidence="3" id="KW-0597">Phosphoprotein</keyword>
<dbReference type="GO" id="GO:0000155">
    <property type="term" value="F:phosphorelay sensor kinase activity"/>
    <property type="evidence" value="ECO:0007669"/>
    <property type="project" value="InterPro"/>
</dbReference>
<dbReference type="InterPro" id="IPR003660">
    <property type="entry name" value="HAMP_dom"/>
</dbReference>
<evidence type="ECO:0000313" key="11">
    <source>
        <dbReference type="EMBL" id="QMV42504.1"/>
    </source>
</evidence>
<keyword evidence="5 9" id="KW-0812">Transmembrane</keyword>
<keyword evidence="8 9" id="KW-0472">Membrane</keyword>
<evidence type="ECO:0000256" key="4">
    <source>
        <dbReference type="ARBA" id="ARBA00022679"/>
    </source>
</evidence>
<evidence type="ECO:0000256" key="1">
    <source>
        <dbReference type="ARBA" id="ARBA00004651"/>
    </source>
</evidence>
<dbReference type="Gene3D" id="3.30.565.10">
    <property type="entry name" value="Histidine kinase-like ATPase, C-terminal domain"/>
    <property type="match status" value="1"/>
</dbReference>
<proteinExistence type="predicted"/>
<dbReference type="Gene3D" id="3.30.450.20">
    <property type="entry name" value="PAS domain"/>
    <property type="match status" value="1"/>
</dbReference>
<dbReference type="PROSITE" id="PS50885">
    <property type="entry name" value="HAMP"/>
    <property type="match status" value="1"/>
</dbReference>
<evidence type="ECO:0000256" key="8">
    <source>
        <dbReference type="ARBA" id="ARBA00023136"/>
    </source>
</evidence>
<dbReference type="Pfam" id="PF02518">
    <property type="entry name" value="HATPase_c"/>
    <property type="match status" value="1"/>
</dbReference>
<dbReference type="SMART" id="SM00387">
    <property type="entry name" value="HATPase_c"/>
    <property type="match status" value="1"/>
</dbReference>
<keyword evidence="6 11" id="KW-0418">Kinase</keyword>
<evidence type="ECO:0000256" key="2">
    <source>
        <dbReference type="ARBA" id="ARBA00022475"/>
    </source>
</evidence>
<dbReference type="Proteomes" id="UP000515679">
    <property type="component" value="Chromosome"/>
</dbReference>
<sequence length="589" mass="67021">MTRWLRRSLNRKLSFFLLVSILVPLLSLGYFSYTTASKLTEEKAKQSGMDSLRQIDTNLEFIVKDIENMSLFMIGSKDVQQYLSYKGENVVKQTLMIEFLSNLVYSKPYISDITIYPKYQTHPVSNSTILNSGLVNITEQEPDYFDTHPRWWSSLYENQTISGVKRVISLVRPIRNMFTFEQIGMLVMSLDEKSVKRILKQSSTESDDYTMLVDSQGRILSSGTADPMNGSIQDFLPGLNPFTETSGSFNYGGSASKKTILYLTMPDVDWTLVRVIPYAEFRAQNRYVLALTAASVGIAGLLIASLVVFFVKQVTRPLLMLTHFLKDTNPEEPIEPYPVETMDEIGQLVRSYNKLGGRIERLTEQVKHNEAMKKEADMLALQAQINPHFLYNTLSSIHWMALMNNDSKTAHMVGNLSDFLRFSLNKGAQYCPVAQEISHARHYANIQSIRYPDKFEIHFFVDPAMNDIMMLKLLLQPLIENALIHGILKKDGKGIIHVHAVMNKDSMTFVVDDTGIGMEPEKLREVQYRLNPPDDRDREPIVQGSYGLRNVHQRLLLHYGNEAGLKIESMEGIGTRVTFTLPALEEPQA</sequence>
<dbReference type="Gene3D" id="6.10.340.10">
    <property type="match status" value="1"/>
</dbReference>
<dbReference type="InterPro" id="IPR010559">
    <property type="entry name" value="Sig_transdc_His_kin_internal"/>
</dbReference>
<evidence type="ECO:0000259" key="10">
    <source>
        <dbReference type="PROSITE" id="PS50885"/>
    </source>
</evidence>
<organism evidence="11 12">
    <name type="scientific">Cohnella cholangitidis</name>
    <dbReference type="NCBI Taxonomy" id="2598458"/>
    <lineage>
        <taxon>Bacteria</taxon>
        <taxon>Bacillati</taxon>
        <taxon>Bacillota</taxon>
        <taxon>Bacilli</taxon>
        <taxon>Bacillales</taxon>
        <taxon>Paenibacillaceae</taxon>
        <taxon>Cohnella</taxon>
    </lineage>
</organism>
<evidence type="ECO:0000256" key="7">
    <source>
        <dbReference type="ARBA" id="ARBA00022989"/>
    </source>
</evidence>
<dbReference type="InterPro" id="IPR033479">
    <property type="entry name" value="dCache_1"/>
</dbReference>
<keyword evidence="12" id="KW-1185">Reference proteome</keyword>
<dbReference type="PANTHER" id="PTHR34220">
    <property type="entry name" value="SENSOR HISTIDINE KINASE YPDA"/>
    <property type="match status" value="1"/>
</dbReference>
<dbReference type="InterPro" id="IPR050640">
    <property type="entry name" value="Bact_2-comp_sensor_kinase"/>
</dbReference>
<feature type="domain" description="HAMP" evidence="10">
    <location>
        <begin position="312"/>
        <end position="364"/>
    </location>
</feature>
<evidence type="ECO:0000256" key="9">
    <source>
        <dbReference type="SAM" id="Phobius"/>
    </source>
</evidence>
<dbReference type="Pfam" id="PF06580">
    <property type="entry name" value="His_kinase"/>
    <property type="match status" value="1"/>
</dbReference>
<evidence type="ECO:0000313" key="12">
    <source>
        <dbReference type="Proteomes" id="UP000515679"/>
    </source>
</evidence>
<gene>
    <name evidence="11" type="ORF">FPL14_15840</name>
</gene>
<protein>
    <submittedName>
        <fullName evidence="11">Sensor histidine kinase</fullName>
    </submittedName>
</protein>
<dbReference type="KEGG" id="cchl:FPL14_15840"/>
<evidence type="ECO:0000256" key="6">
    <source>
        <dbReference type="ARBA" id="ARBA00022777"/>
    </source>
</evidence>
<keyword evidence="7 9" id="KW-1133">Transmembrane helix</keyword>
<evidence type="ECO:0000256" key="5">
    <source>
        <dbReference type="ARBA" id="ARBA00022692"/>
    </source>
</evidence>
<dbReference type="InterPro" id="IPR036890">
    <property type="entry name" value="HATPase_C_sf"/>
</dbReference>
<dbReference type="PANTHER" id="PTHR34220:SF7">
    <property type="entry name" value="SENSOR HISTIDINE KINASE YPDA"/>
    <property type="match status" value="1"/>
</dbReference>
<accession>A0A7G5BZX0</accession>